<evidence type="ECO:0000256" key="3">
    <source>
        <dbReference type="SAM" id="SignalP"/>
    </source>
</evidence>
<evidence type="ECO:0000256" key="1">
    <source>
        <dbReference type="ARBA" id="ARBA00022729"/>
    </source>
</evidence>
<dbReference type="RefSeq" id="WP_054538783.1">
    <property type="nucleotide sequence ID" value="NZ_JACIEQ010000002.1"/>
</dbReference>
<keyword evidence="2" id="KW-0812">Transmembrane</keyword>
<protein>
    <submittedName>
        <fullName evidence="4">Octaheme c-type cytochrome (Tetrathionate reductase family)</fullName>
    </submittedName>
</protein>
<dbReference type="PANTHER" id="PTHR35038:SF5">
    <property type="entry name" value="CYTOCHROME C-TYPE PROTEIN NRFB"/>
    <property type="match status" value="1"/>
</dbReference>
<sequence>MRHICSRFVALALTALVAWAGPAAAQEAESAADQSTAGQSTADHSKFEILQKEFTSGPEVTAACLTCHTEASDQMMHSIHWKWEYDNPATGQLLGKKNVINAFCGNVVSNEARCTSCHTGYGWDDMSSPPPADPARVDCLVCHDTSGQYTKLATGAGHPPMEPKGTTITGEPAWAVDLAKSAQSVGLPGRENCGQCHFYGGGGDNVKHGDLSSALYEPDRSVDVHMASDGLNFQCSTCHVSDKHVFAGSRYNVTAHDTEGTGLPGMRRDVATCESCHGNEPHPVNIKGMKLNDHTDKVACQTCHIPEFARGGVATKTKWDWSTAGKLTADGQPMSIEGYTQSDGKELHTYLSIKGDFEWGENVVPYYSWFDGQVEYTTGDQTIDPSQVVEVNKIFGEAGDGVSRIWPFKRMIGRQAYDSELNRLVYSHVWGPTTDTAFWTNFDWAKAIDAGMKAAGAEYSGKFGFVDTHMYWPITHMVAPAEDALECDACHAREGRLANLAGFYMPGRDPMGPGGILGLAILALAIVGVAGHAAIRLFTGRKGGTHE</sequence>
<feature type="chain" id="PRO_5032477755" evidence="3">
    <location>
        <begin position="21"/>
        <end position="547"/>
    </location>
</feature>
<feature type="transmembrane region" description="Helical" evidence="2">
    <location>
        <begin position="516"/>
        <end position="538"/>
    </location>
</feature>
<dbReference type="AlphaFoldDB" id="A0A840C9K3"/>
<comment type="caution">
    <text evidence="4">The sequence shown here is derived from an EMBL/GenBank/DDBJ whole genome shotgun (WGS) entry which is preliminary data.</text>
</comment>
<evidence type="ECO:0000313" key="4">
    <source>
        <dbReference type="EMBL" id="MBB4022095.1"/>
    </source>
</evidence>
<keyword evidence="1 3" id="KW-0732">Signal</keyword>
<dbReference type="InterPro" id="IPR051829">
    <property type="entry name" value="Multiheme_Cytochr_ET"/>
</dbReference>
<dbReference type="Proteomes" id="UP000585681">
    <property type="component" value="Unassembled WGS sequence"/>
</dbReference>
<gene>
    <name evidence="4" type="ORF">GGR17_001904</name>
</gene>
<dbReference type="PIRSF" id="PIRSF039014">
    <property type="entry name" value="OTR_cyc"/>
    <property type="match status" value="1"/>
</dbReference>
<keyword evidence="5" id="KW-1185">Reference proteome</keyword>
<evidence type="ECO:0000256" key="2">
    <source>
        <dbReference type="SAM" id="Phobius"/>
    </source>
</evidence>
<dbReference type="Pfam" id="PF11783">
    <property type="entry name" value="Cytochrome_cB"/>
    <property type="match status" value="1"/>
</dbReference>
<dbReference type="EMBL" id="JACIEQ010000002">
    <property type="protein sequence ID" value="MBB4022095.1"/>
    <property type="molecule type" value="Genomic_DNA"/>
</dbReference>
<dbReference type="SUPFAM" id="SSF48695">
    <property type="entry name" value="Multiheme cytochromes"/>
    <property type="match status" value="1"/>
</dbReference>
<name>A0A840C9K3_9RHOB</name>
<reference evidence="4" key="1">
    <citation type="submission" date="2020-08" db="EMBL/GenBank/DDBJ databases">
        <title>Genomic Encyclopedia of Type Strains, Phase IV (KMG-IV): sequencing the most valuable type-strain genomes for metagenomic binning, comparative biology and taxonomic classification.</title>
        <authorList>
            <person name="Goeker M."/>
        </authorList>
    </citation>
    <scope>NUCLEOTIDE SEQUENCE [LARGE SCALE GENOMIC DNA]</scope>
    <source>
        <strain evidence="4">DSM 105040</strain>
    </source>
</reference>
<feature type="signal peptide" evidence="3">
    <location>
        <begin position="1"/>
        <end position="20"/>
    </location>
</feature>
<proteinExistence type="predicted"/>
<keyword evidence="2" id="KW-1133">Transmembrane helix</keyword>
<keyword evidence="2" id="KW-0472">Membrane</keyword>
<accession>A0A840C9K3</accession>
<dbReference type="InterPro" id="IPR024673">
    <property type="entry name" value="Octahem_Cyt_c"/>
</dbReference>
<dbReference type="PANTHER" id="PTHR35038">
    <property type="entry name" value="DISSIMILATORY SULFITE REDUCTASE SIRA"/>
    <property type="match status" value="1"/>
</dbReference>
<organism evidence="4 5">
    <name type="scientific">Actibacterium naphthalenivorans</name>
    <dbReference type="NCBI Taxonomy" id="1614693"/>
    <lineage>
        <taxon>Bacteria</taxon>
        <taxon>Pseudomonadati</taxon>
        <taxon>Pseudomonadota</taxon>
        <taxon>Alphaproteobacteria</taxon>
        <taxon>Rhodobacterales</taxon>
        <taxon>Roseobacteraceae</taxon>
        <taxon>Actibacterium</taxon>
    </lineage>
</organism>
<dbReference type="InterPro" id="IPR036280">
    <property type="entry name" value="Multihaem_cyt_sf"/>
</dbReference>
<evidence type="ECO:0000313" key="5">
    <source>
        <dbReference type="Proteomes" id="UP000585681"/>
    </source>
</evidence>
<dbReference type="GO" id="GO:0016491">
    <property type="term" value="F:oxidoreductase activity"/>
    <property type="evidence" value="ECO:0007669"/>
    <property type="project" value="TreeGrafter"/>
</dbReference>
<dbReference type="NCBIfam" id="TIGR04315">
    <property type="entry name" value="octaheme_Shew"/>
    <property type="match status" value="1"/>
</dbReference>
<dbReference type="Gene3D" id="1.10.1130.10">
    <property type="entry name" value="Flavocytochrome C3, Chain A"/>
    <property type="match status" value="1"/>
</dbReference>